<dbReference type="InterPro" id="IPR050455">
    <property type="entry name" value="Tpx_Peroxidase_subfamily"/>
</dbReference>
<evidence type="ECO:0000256" key="5">
    <source>
        <dbReference type="ARBA" id="ARBA00023284"/>
    </source>
</evidence>
<dbReference type="CDD" id="cd03014">
    <property type="entry name" value="PRX_Atyp2cys"/>
    <property type="match status" value="1"/>
</dbReference>
<dbReference type="InterPro" id="IPR013740">
    <property type="entry name" value="Redoxin"/>
</dbReference>
<dbReference type="PROSITE" id="PS01265">
    <property type="entry name" value="TPX"/>
    <property type="match status" value="1"/>
</dbReference>
<dbReference type="AlphaFoldDB" id="A0A099I2B1"/>
<dbReference type="Gene3D" id="3.40.30.10">
    <property type="entry name" value="Glutaredoxin"/>
    <property type="match status" value="1"/>
</dbReference>
<evidence type="ECO:0000256" key="2">
    <source>
        <dbReference type="ARBA" id="ARBA00022862"/>
    </source>
</evidence>
<evidence type="ECO:0000256" key="3">
    <source>
        <dbReference type="ARBA" id="ARBA00023002"/>
    </source>
</evidence>
<dbReference type="Proteomes" id="UP000030008">
    <property type="component" value="Unassembled WGS sequence"/>
</dbReference>
<keyword evidence="1 7" id="KW-0575">Peroxidase</keyword>
<dbReference type="Pfam" id="PF08534">
    <property type="entry name" value="Redoxin"/>
    <property type="match status" value="1"/>
</dbReference>
<dbReference type="EMBL" id="JQIF01000095">
    <property type="protein sequence ID" value="KGJ51850.1"/>
    <property type="molecule type" value="Genomic_DNA"/>
</dbReference>
<proteinExistence type="predicted"/>
<evidence type="ECO:0000259" key="6">
    <source>
        <dbReference type="PROSITE" id="PS51352"/>
    </source>
</evidence>
<evidence type="ECO:0000256" key="1">
    <source>
        <dbReference type="ARBA" id="ARBA00022559"/>
    </source>
</evidence>
<keyword evidence="5" id="KW-0676">Redox-active center</keyword>
<evidence type="ECO:0000256" key="4">
    <source>
        <dbReference type="ARBA" id="ARBA00023157"/>
    </source>
</evidence>
<evidence type="ECO:0000313" key="8">
    <source>
        <dbReference type="Proteomes" id="UP000030008"/>
    </source>
</evidence>
<keyword evidence="4" id="KW-1015">Disulfide bond</keyword>
<dbReference type="GO" id="GO:0008379">
    <property type="term" value="F:thioredoxin peroxidase activity"/>
    <property type="evidence" value="ECO:0007669"/>
    <property type="project" value="InterPro"/>
</dbReference>
<accession>A0A099I2B1</accession>
<dbReference type="PANTHER" id="PTHR43110">
    <property type="entry name" value="THIOL PEROXIDASE"/>
    <property type="match status" value="1"/>
</dbReference>
<dbReference type="InterPro" id="IPR036249">
    <property type="entry name" value="Thioredoxin-like_sf"/>
</dbReference>
<evidence type="ECO:0000313" key="7">
    <source>
        <dbReference type="EMBL" id="KGJ51850.1"/>
    </source>
</evidence>
<organism evidence="7 8">
    <name type="scientific">Clostridium innocuum</name>
    <dbReference type="NCBI Taxonomy" id="1522"/>
    <lineage>
        <taxon>Bacteria</taxon>
        <taxon>Bacillati</taxon>
        <taxon>Bacillota</taxon>
        <taxon>Clostridia</taxon>
        <taxon>Eubacteriales</taxon>
        <taxon>Clostridiaceae</taxon>
        <taxon>Clostridium</taxon>
    </lineage>
</organism>
<sequence length="163" mass="18431">MNITFQGNPVTIKREAVKENETLKPFTAIRNDMSEWRSEDSTGTRIFLSVPSLDTGVCSMEVAKFINYAKELKDVTVCAISMDLPFALERWCQAKNNENVITLSDYKLHSFAAATATYVEELGLLTRAVFVVDKDNILRYVEYVREITDEPDYEAVLSCVNGI</sequence>
<reference evidence="7 8" key="1">
    <citation type="submission" date="2014-08" db="EMBL/GenBank/DDBJ databases">
        <title>Clostridium innocuum, an unnegligible vancomycin-resistant pathogen causing extra-intestinal infections.</title>
        <authorList>
            <person name="Feng Y."/>
            <person name="Chiu C.-H."/>
        </authorList>
    </citation>
    <scope>NUCLEOTIDE SEQUENCE [LARGE SCALE GENOMIC DNA]</scope>
    <source>
        <strain evidence="7 8">AN88</strain>
    </source>
</reference>
<dbReference type="PROSITE" id="PS51352">
    <property type="entry name" value="THIOREDOXIN_2"/>
    <property type="match status" value="1"/>
</dbReference>
<feature type="domain" description="Thioredoxin" evidence="6">
    <location>
        <begin position="17"/>
        <end position="163"/>
    </location>
</feature>
<dbReference type="SUPFAM" id="SSF52833">
    <property type="entry name" value="Thioredoxin-like"/>
    <property type="match status" value="1"/>
</dbReference>
<keyword evidence="3" id="KW-0560">Oxidoreductase</keyword>
<gene>
    <name evidence="7" type="ORF">CIAN88_18155</name>
</gene>
<name>A0A099I2B1_CLOIN</name>
<dbReference type="PANTHER" id="PTHR43110:SF1">
    <property type="entry name" value="THIOL PEROXIDASE"/>
    <property type="match status" value="1"/>
</dbReference>
<dbReference type="RefSeq" id="WP_044907216.1">
    <property type="nucleotide sequence ID" value="NZ_JQIF01000095.1"/>
</dbReference>
<keyword evidence="2" id="KW-0049">Antioxidant</keyword>
<dbReference type="InterPro" id="IPR002065">
    <property type="entry name" value="TPX"/>
</dbReference>
<comment type="caution">
    <text evidence="7">The sequence shown here is derived from an EMBL/GenBank/DDBJ whole genome shotgun (WGS) entry which is preliminary data.</text>
</comment>
<dbReference type="InterPro" id="IPR018219">
    <property type="entry name" value="Tpx_CS"/>
</dbReference>
<dbReference type="InterPro" id="IPR013766">
    <property type="entry name" value="Thioredoxin_domain"/>
</dbReference>
<protein>
    <submittedName>
        <fullName evidence="7">Peroxidase</fullName>
    </submittedName>
</protein>
<dbReference type="NCBIfam" id="NF001808">
    <property type="entry name" value="PRK00522.1"/>
    <property type="match status" value="1"/>
</dbReference>